<comment type="caution">
    <text evidence="4">The sequence shown here is derived from an EMBL/GenBank/DDBJ whole genome shotgun (WGS) entry which is preliminary data.</text>
</comment>
<proteinExistence type="predicted"/>
<dbReference type="PANTHER" id="PTHR36721:SF17">
    <property type="entry name" value="PROTEIN, PUTATIVE-RELATED"/>
    <property type="match status" value="1"/>
</dbReference>
<dbReference type="PRINTS" id="PR01217">
    <property type="entry name" value="PRICHEXTENSN"/>
</dbReference>
<dbReference type="Gramene" id="rna15129">
    <property type="protein sequence ID" value="RHN67000.1"/>
    <property type="gene ID" value="gene15129"/>
</dbReference>
<feature type="transmembrane region" description="Helical" evidence="2">
    <location>
        <begin position="113"/>
        <end position="134"/>
    </location>
</feature>
<name>A0A396INW4_MEDTR</name>
<evidence type="ECO:0008006" key="6">
    <source>
        <dbReference type="Google" id="ProtNLM"/>
    </source>
</evidence>
<evidence type="ECO:0000313" key="5">
    <source>
        <dbReference type="Proteomes" id="UP000265566"/>
    </source>
</evidence>
<evidence type="ECO:0000256" key="3">
    <source>
        <dbReference type="SAM" id="SignalP"/>
    </source>
</evidence>
<evidence type="ECO:0000256" key="2">
    <source>
        <dbReference type="SAM" id="Phobius"/>
    </source>
</evidence>
<keyword evidence="3" id="KW-0732">Signal</keyword>
<keyword evidence="2" id="KW-0812">Transmembrane</keyword>
<accession>A0A396INW4</accession>
<organism evidence="4 5">
    <name type="scientific">Medicago truncatula</name>
    <name type="common">Barrel medic</name>
    <name type="synonym">Medicago tribuloides</name>
    <dbReference type="NCBI Taxonomy" id="3880"/>
    <lineage>
        <taxon>Eukaryota</taxon>
        <taxon>Viridiplantae</taxon>
        <taxon>Streptophyta</taxon>
        <taxon>Embryophyta</taxon>
        <taxon>Tracheophyta</taxon>
        <taxon>Spermatophyta</taxon>
        <taxon>Magnoliopsida</taxon>
        <taxon>eudicotyledons</taxon>
        <taxon>Gunneridae</taxon>
        <taxon>Pentapetalae</taxon>
        <taxon>rosids</taxon>
        <taxon>fabids</taxon>
        <taxon>Fabales</taxon>
        <taxon>Fabaceae</taxon>
        <taxon>Papilionoideae</taxon>
        <taxon>50 kb inversion clade</taxon>
        <taxon>NPAAA clade</taxon>
        <taxon>Hologalegina</taxon>
        <taxon>IRL clade</taxon>
        <taxon>Trifolieae</taxon>
        <taxon>Medicago</taxon>
    </lineage>
</organism>
<keyword evidence="2" id="KW-1133">Transmembrane helix</keyword>
<reference evidence="5" key="1">
    <citation type="journal article" date="2018" name="Nat. Plants">
        <title>Whole-genome landscape of Medicago truncatula symbiotic genes.</title>
        <authorList>
            <person name="Pecrix Y."/>
            <person name="Staton S.E."/>
            <person name="Sallet E."/>
            <person name="Lelandais-Briere C."/>
            <person name="Moreau S."/>
            <person name="Carrere S."/>
            <person name="Blein T."/>
            <person name="Jardinaud M.F."/>
            <person name="Latrasse D."/>
            <person name="Zouine M."/>
            <person name="Zahm M."/>
            <person name="Kreplak J."/>
            <person name="Mayjonade B."/>
            <person name="Satge C."/>
            <person name="Perez M."/>
            <person name="Cauet S."/>
            <person name="Marande W."/>
            <person name="Chantry-Darmon C."/>
            <person name="Lopez-Roques C."/>
            <person name="Bouchez O."/>
            <person name="Berard A."/>
            <person name="Debelle F."/>
            <person name="Munos S."/>
            <person name="Bendahmane A."/>
            <person name="Berges H."/>
            <person name="Niebel A."/>
            <person name="Buitink J."/>
            <person name="Frugier F."/>
            <person name="Benhamed M."/>
            <person name="Crespi M."/>
            <person name="Gouzy J."/>
            <person name="Gamas P."/>
        </authorList>
    </citation>
    <scope>NUCLEOTIDE SEQUENCE [LARGE SCALE GENOMIC DNA]</scope>
    <source>
        <strain evidence="5">cv. Jemalong A17</strain>
    </source>
</reference>
<dbReference type="Proteomes" id="UP000265566">
    <property type="component" value="Chromosome 3"/>
</dbReference>
<feature type="chain" id="PRO_5018209227" description="Transmembrane protein" evidence="3">
    <location>
        <begin position="39"/>
        <end position="154"/>
    </location>
</feature>
<evidence type="ECO:0000256" key="1">
    <source>
        <dbReference type="SAM" id="MobiDB-lite"/>
    </source>
</evidence>
<dbReference type="AlphaFoldDB" id="A0A396INW4"/>
<protein>
    <recommendedName>
        <fullName evidence="6">Transmembrane protein</fullName>
    </recommendedName>
</protein>
<gene>
    <name evidence="4" type="ORF">MtrunA17_Chr3g0097921</name>
</gene>
<dbReference type="PANTHER" id="PTHR36721">
    <property type="entry name" value="PROLINE-RICH FAMILY PROTEIN"/>
    <property type="match status" value="1"/>
</dbReference>
<feature type="signal peptide" evidence="3">
    <location>
        <begin position="1"/>
        <end position="38"/>
    </location>
</feature>
<sequence>MHIVFGLTNIMARIMRSSFLNLLLLVVLFTNLLHCFDAQPVPTPAPSPNSPSPAPNLRPPSPTPAPVPPPNSPPPAPVPSPISSPPPNPNAPEPEPTAAGQGGSSGLSGGQKAGIVIGTLLGAAILGFIGMVCWKRRVNIRRNRYSDAARNIEL</sequence>
<keyword evidence="2" id="KW-0472">Membrane</keyword>
<dbReference type="EMBL" id="PSQE01000003">
    <property type="protein sequence ID" value="RHN67000.1"/>
    <property type="molecule type" value="Genomic_DNA"/>
</dbReference>
<evidence type="ECO:0000313" key="4">
    <source>
        <dbReference type="EMBL" id="RHN67000.1"/>
    </source>
</evidence>
<feature type="compositionally biased region" description="Pro residues" evidence="1">
    <location>
        <begin position="42"/>
        <end position="95"/>
    </location>
</feature>
<feature type="region of interest" description="Disordered" evidence="1">
    <location>
        <begin position="42"/>
        <end position="107"/>
    </location>
</feature>